<name>A0A9Q5NZL4_9LACT</name>
<organism evidence="1 2">
    <name type="scientific">Floricoccus penangensis</name>
    <dbReference type="NCBI Taxonomy" id="1859475"/>
    <lineage>
        <taxon>Bacteria</taxon>
        <taxon>Bacillati</taxon>
        <taxon>Bacillota</taxon>
        <taxon>Bacilli</taxon>
        <taxon>Lactobacillales</taxon>
        <taxon>Streptococcaceae</taxon>
        <taxon>Floricoccus</taxon>
    </lineage>
</organism>
<reference evidence="2" key="1">
    <citation type="submission" date="2016-09" db="EMBL/GenBank/DDBJ databases">
        <title>Draft genome sequence of a novel species of the family Streptococcaceae isolated from flowers.</title>
        <authorList>
            <person name="Chuah L.-O."/>
            <person name="Yap K.-P."/>
            <person name="Thong K.L."/>
            <person name="Liong M.T."/>
            <person name="Ahmad R."/>
            <person name="Rusul G."/>
        </authorList>
    </citation>
    <scope>NUCLEOTIDE SEQUENCE [LARGE SCALE GENOMIC DNA]</scope>
    <source>
        <strain evidence="2">HibF3</strain>
    </source>
</reference>
<dbReference type="OrthoDB" id="2326119at2"/>
<evidence type="ECO:0000313" key="1">
    <source>
        <dbReference type="EMBL" id="OFI46718.1"/>
    </source>
</evidence>
<dbReference type="Proteomes" id="UP000177273">
    <property type="component" value="Unassembled WGS sequence"/>
</dbReference>
<dbReference type="RefSeq" id="WP_070787851.1">
    <property type="nucleotide sequence ID" value="NZ_MKIQ01000027.1"/>
</dbReference>
<gene>
    <name evidence="1" type="ORF">BG262_02665</name>
</gene>
<proteinExistence type="predicted"/>
<keyword evidence="2" id="KW-1185">Reference proteome</keyword>
<sequence length="129" mass="14050">MVKKQIKIAKIINDYSFVITAGADNGIELGDKFKIIQPDEFNIVDPDTGESLGSYDLDKGTIIAKKIYDKFTICETELVKKEGGILNVANALSGSTTDYKRLDVDLDQVTGGSYTDPIVIGDVVEKITT</sequence>
<comment type="caution">
    <text evidence="1">The sequence shown here is derived from an EMBL/GenBank/DDBJ whole genome shotgun (WGS) entry which is preliminary data.</text>
</comment>
<dbReference type="EMBL" id="MKIQ01000027">
    <property type="protein sequence ID" value="OFI46718.1"/>
    <property type="molecule type" value="Genomic_DNA"/>
</dbReference>
<dbReference type="AlphaFoldDB" id="A0A9Q5NZL4"/>
<accession>A0A9Q5NZL4</accession>
<protein>
    <submittedName>
        <fullName evidence="1">Uncharacterized protein</fullName>
    </submittedName>
</protein>
<evidence type="ECO:0000313" key="2">
    <source>
        <dbReference type="Proteomes" id="UP000177273"/>
    </source>
</evidence>